<comment type="caution">
    <text evidence="6">The sequence shown here is derived from an EMBL/GenBank/DDBJ whole genome shotgun (WGS) entry which is preliminary data.</text>
</comment>
<accession>A0A2W7QTW1</accession>
<dbReference type="AlphaFoldDB" id="A0A2W7QTW1"/>
<organism evidence="6 7">
    <name type="scientific">Algoriphagus chordae</name>
    <dbReference type="NCBI Taxonomy" id="237019"/>
    <lineage>
        <taxon>Bacteria</taxon>
        <taxon>Pseudomonadati</taxon>
        <taxon>Bacteroidota</taxon>
        <taxon>Cytophagia</taxon>
        <taxon>Cytophagales</taxon>
        <taxon>Cyclobacteriaceae</taxon>
        <taxon>Algoriphagus</taxon>
    </lineage>
</organism>
<dbReference type="PROSITE" id="PS50894">
    <property type="entry name" value="HPT"/>
    <property type="match status" value="1"/>
</dbReference>
<name>A0A2W7QTW1_9BACT</name>
<dbReference type="InterPro" id="IPR001789">
    <property type="entry name" value="Sig_transdc_resp-reg_receiver"/>
</dbReference>
<dbReference type="Pfam" id="PF00072">
    <property type="entry name" value="Response_reg"/>
    <property type="match status" value="1"/>
</dbReference>
<dbReference type="EMBL" id="QKZT01000011">
    <property type="protein sequence ID" value="PZX50586.1"/>
    <property type="molecule type" value="Genomic_DNA"/>
</dbReference>
<dbReference type="GO" id="GO:0004672">
    <property type="term" value="F:protein kinase activity"/>
    <property type="evidence" value="ECO:0007669"/>
    <property type="project" value="UniProtKB-ARBA"/>
</dbReference>
<dbReference type="OrthoDB" id="9796457at2"/>
<evidence type="ECO:0000259" key="4">
    <source>
        <dbReference type="PROSITE" id="PS50110"/>
    </source>
</evidence>
<keyword evidence="7" id="KW-1185">Reference proteome</keyword>
<dbReference type="InterPro" id="IPR008207">
    <property type="entry name" value="Sig_transdc_His_kin_Hpt_dom"/>
</dbReference>
<dbReference type="SMART" id="SM00448">
    <property type="entry name" value="REC"/>
    <property type="match status" value="1"/>
</dbReference>
<comment type="caution">
    <text evidence="3">Lacks conserved residue(s) required for the propagation of feature annotation.</text>
</comment>
<evidence type="ECO:0000256" key="1">
    <source>
        <dbReference type="ARBA" id="ARBA00022553"/>
    </source>
</evidence>
<dbReference type="SUPFAM" id="SSF47226">
    <property type="entry name" value="Histidine-containing phosphotransfer domain, HPT domain"/>
    <property type="match status" value="1"/>
</dbReference>
<feature type="domain" description="HPt" evidence="5">
    <location>
        <begin position="148"/>
        <end position="241"/>
    </location>
</feature>
<evidence type="ECO:0000256" key="3">
    <source>
        <dbReference type="PROSITE-ProRule" id="PRU00169"/>
    </source>
</evidence>
<evidence type="ECO:0000313" key="7">
    <source>
        <dbReference type="Proteomes" id="UP000248882"/>
    </source>
</evidence>
<dbReference type="GO" id="GO:0000160">
    <property type="term" value="P:phosphorelay signal transduction system"/>
    <property type="evidence" value="ECO:0007669"/>
    <property type="project" value="InterPro"/>
</dbReference>
<reference evidence="6 7" key="1">
    <citation type="submission" date="2018-06" db="EMBL/GenBank/DDBJ databases">
        <title>Genomic Encyclopedia of Archaeal and Bacterial Type Strains, Phase II (KMG-II): from individual species to whole genera.</title>
        <authorList>
            <person name="Goeker M."/>
        </authorList>
    </citation>
    <scope>NUCLEOTIDE SEQUENCE [LARGE SCALE GENOMIC DNA]</scope>
    <source>
        <strain evidence="6 7">DSM 19830</strain>
    </source>
</reference>
<dbReference type="InterPro" id="IPR036641">
    <property type="entry name" value="HPT_dom_sf"/>
</dbReference>
<feature type="domain" description="Response regulatory" evidence="4">
    <location>
        <begin position="5"/>
        <end position="119"/>
    </location>
</feature>
<dbReference type="Proteomes" id="UP000248882">
    <property type="component" value="Unassembled WGS sequence"/>
</dbReference>
<keyword evidence="1 2" id="KW-0597">Phosphoprotein</keyword>
<dbReference type="Gene3D" id="3.40.50.2300">
    <property type="match status" value="1"/>
</dbReference>
<dbReference type="PROSITE" id="PS50110">
    <property type="entry name" value="RESPONSE_REGULATORY"/>
    <property type="match status" value="1"/>
</dbReference>
<protein>
    <submittedName>
        <fullName evidence="6">CheY-like chemotaxis protein</fullName>
    </submittedName>
</protein>
<evidence type="ECO:0000259" key="5">
    <source>
        <dbReference type="PROSITE" id="PS50894"/>
    </source>
</evidence>
<sequence length="246" mass="28205">MKSKKVLIVENNDLNRTLFENLIGQLYSFESVKNGVEAVEKASKDKFDLILMAIQMPNMDGITAAKIIWRQSIFQCPIIAVSTYSADATCKSYLEMGFDGFISKPILPKEFLEVISSTLNPREEPETTEKESLILDQDVFQQLMKYNSLENIKSIYTDFLEEFDQLINKIDEAFTEKDQQILIEQLHTMKGNSGSLGVNEIYNLSSAADLLARSQEWNSLEIAVKKLKNERELFEKYLQEETTFNP</sequence>
<evidence type="ECO:0000256" key="2">
    <source>
        <dbReference type="PROSITE-ProRule" id="PRU00110"/>
    </source>
</evidence>
<gene>
    <name evidence="6" type="ORF">LV85_02693</name>
</gene>
<dbReference type="PANTHER" id="PTHR43719">
    <property type="entry name" value="TWO-COMPONENT HISTIDINE KINASE"/>
    <property type="match status" value="1"/>
</dbReference>
<dbReference type="Gene3D" id="1.20.120.160">
    <property type="entry name" value="HPT domain"/>
    <property type="match status" value="1"/>
</dbReference>
<dbReference type="InterPro" id="IPR050956">
    <property type="entry name" value="2C_system_His_kinase"/>
</dbReference>
<dbReference type="InterPro" id="IPR011006">
    <property type="entry name" value="CheY-like_superfamily"/>
</dbReference>
<dbReference type="CDD" id="cd17546">
    <property type="entry name" value="REC_hyHK_CKI1_RcsC-like"/>
    <property type="match status" value="1"/>
</dbReference>
<dbReference type="Pfam" id="PF01627">
    <property type="entry name" value="Hpt"/>
    <property type="match status" value="1"/>
</dbReference>
<dbReference type="RefSeq" id="WP_111320228.1">
    <property type="nucleotide sequence ID" value="NZ_QKZT01000011.1"/>
</dbReference>
<feature type="modified residue" description="Phosphohistidine" evidence="2">
    <location>
        <position position="187"/>
    </location>
</feature>
<dbReference type="SUPFAM" id="SSF52172">
    <property type="entry name" value="CheY-like"/>
    <property type="match status" value="1"/>
</dbReference>
<evidence type="ECO:0000313" key="6">
    <source>
        <dbReference type="EMBL" id="PZX50586.1"/>
    </source>
</evidence>
<proteinExistence type="predicted"/>
<dbReference type="PANTHER" id="PTHR43719:SF28">
    <property type="entry name" value="PEROXIDE STRESS-ACTIVATED HISTIDINE KINASE MAK1-RELATED"/>
    <property type="match status" value="1"/>
</dbReference>